<dbReference type="PANTHER" id="PTHR38037">
    <property type="entry name" value="ZN_PROTEASE DOMAIN-CONTAINING PROTEIN"/>
    <property type="match status" value="1"/>
</dbReference>
<dbReference type="InterPro" id="IPR008503">
    <property type="entry name" value="Asp_endopeptidase"/>
</dbReference>
<protein>
    <recommendedName>
        <fullName evidence="1">Retropepsin-like aspartic endopeptidase domain-containing protein</fullName>
    </recommendedName>
</protein>
<dbReference type="STRING" id="698738.OLEAN_C06980"/>
<dbReference type="KEGG" id="oai:OLEAN_C06980"/>
<dbReference type="InterPro" id="IPR021109">
    <property type="entry name" value="Peptidase_aspartic_dom_sf"/>
</dbReference>
<dbReference type="EMBL" id="FO203512">
    <property type="protein sequence ID" value="CCK74874.1"/>
    <property type="molecule type" value="Genomic_DNA"/>
</dbReference>
<keyword evidence="3" id="KW-1185">Reference proteome</keyword>
<sequence>MKKIVIGVLETCSLPELNISDLQIRIDTGAKTSSLHVDDIKRERRGGRLGVSFTLHPDIYDVDVVTNCWAPVSDVRRIKSSNGAIEQRLIIKTTLVMHTVEKEIEITLTNRSDMSYLMLLGREGMGKDFLVDPSQTFLVSEGT</sequence>
<accession>R4YRY3</accession>
<dbReference type="Proteomes" id="UP000032749">
    <property type="component" value="Chromosome"/>
</dbReference>
<dbReference type="AlphaFoldDB" id="R4YRY3"/>
<reference evidence="2 3" key="1">
    <citation type="journal article" date="2013" name="Nat. Commun.">
        <title>Genome sequence and functional genomic analysis of the oil-degrading bacterium Oleispira antarctica.</title>
        <authorList>
            <person name="Kube M."/>
            <person name="Chernikova T.N."/>
            <person name="Al-Ramahi Y."/>
            <person name="Beloqui A."/>
            <person name="Lopez-Cortez N."/>
            <person name="Guazzaroni M.E."/>
            <person name="Heipieper H.J."/>
            <person name="Klages S."/>
            <person name="Kotsyurbenko O.R."/>
            <person name="Langer I."/>
            <person name="Nechitaylo T.Y."/>
            <person name="Lunsdorf H."/>
            <person name="Fernandez M."/>
            <person name="Juarez S."/>
            <person name="Ciordia S."/>
            <person name="Singer A."/>
            <person name="Kagan O."/>
            <person name="Egorova O."/>
            <person name="Petit P.A."/>
            <person name="Stogios P."/>
            <person name="Kim Y."/>
            <person name="Tchigvintsev A."/>
            <person name="Flick R."/>
            <person name="Denaro R."/>
            <person name="Genovese M."/>
            <person name="Albar J.P."/>
            <person name="Reva O.N."/>
            <person name="Martinez-Gomariz M."/>
            <person name="Tran H."/>
            <person name="Ferrer M."/>
            <person name="Savchenko A."/>
            <person name="Yakunin A.F."/>
            <person name="Yakimov M.M."/>
            <person name="Golyshina O.V."/>
            <person name="Reinhardt R."/>
            <person name="Golyshin P.N."/>
        </authorList>
    </citation>
    <scope>NUCLEOTIDE SEQUENCE [LARGE SCALE GENOMIC DNA]</scope>
</reference>
<organism evidence="2 3">
    <name type="scientific">Oleispira antarctica RB-8</name>
    <dbReference type="NCBI Taxonomy" id="698738"/>
    <lineage>
        <taxon>Bacteria</taxon>
        <taxon>Pseudomonadati</taxon>
        <taxon>Pseudomonadota</taxon>
        <taxon>Gammaproteobacteria</taxon>
        <taxon>Oceanospirillales</taxon>
        <taxon>Oceanospirillaceae</taxon>
        <taxon>Oleispira</taxon>
    </lineage>
</organism>
<dbReference type="PANTHER" id="PTHR38037:SF2">
    <property type="entry name" value="ATP-DEPENDENT ZINC PROTEASE DOMAIN-CONTAINING PROTEIN-RELATED"/>
    <property type="match status" value="1"/>
</dbReference>
<evidence type="ECO:0000313" key="3">
    <source>
        <dbReference type="Proteomes" id="UP000032749"/>
    </source>
</evidence>
<dbReference type="HOGENOM" id="CLU_099424_1_1_6"/>
<dbReference type="Pfam" id="PF05618">
    <property type="entry name" value="Zn_protease"/>
    <property type="match status" value="1"/>
</dbReference>
<name>R4YRY3_OLEAN</name>
<feature type="domain" description="Retropepsin-like aspartic endopeptidase" evidence="1">
    <location>
        <begin position="5"/>
        <end position="138"/>
    </location>
</feature>
<proteinExistence type="predicted"/>
<dbReference type="SUPFAM" id="SSF50630">
    <property type="entry name" value="Acid proteases"/>
    <property type="match status" value="1"/>
</dbReference>
<dbReference type="Gene3D" id="2.40.70.10">
    <property type="entry name" value="Acid Proteases"/>
    <property type="match status" value="1"/>
</dbReference>
<evidence type="ECO:0000259" key="1">
    <source>
        <dbReference type="Pfam" id="PF05618"/>
    </source>
</evidence>
<dbReference type="PATRIC" id="fig|698738.3.peg.719"/>
<evidence type="ECO:0000313" key="2">
    <source>
        <dbReference type="EMBL" id="CCK74874.1"/>
    </source>
</evidence>
<gene>
    <name evidence="2" type="ORF">OLEAN_C06980</name>
</gene>
<dbReference type="OrthoDB" id="9782977at2"/>